<accession>A0ABU5SNX6</accession>
<evidence type="ECO:0000313" key="1">
    <source>
        <dbReference type="EMBL" id="MEA5428970.1"/>
    </source>
</evidence>
<organism evidence="1 2">
    <name type="scientific">Arcicella lustrica</name>
    <dbReference type="NCBI Taxonomy" id="2984196"/>
    <lineage>
        <taxon>Bacteria</taxon>
        <taxon>Pseudomonadati</taxon>
        <taxon>Bacteroidota</taxon>
        <taxon>Cytophagia</taxon>
        <taxon>Cytophagales</taxon>
        <taxon>Flectobacillaceae</taxon>
        <taxon>Arcicella</taxon>
    </lineage>
</organism>
<dbReference type="EMBL" id="JAYGIM010000016">
    <property type="protein sequence ID" value="MEA5428970.1"/>
    <property type="molecule type" value="Genomic_DNA"/>
</dbReference>
<evidence type="ECO:0000313" key="2">
    <source>
        <dbReference type="Proteomes" id="UP001302222"/>
    </source>
</evidence>
<proteinExistence type="predicted"/>
<protein>
    <recommendedName>
        <fullName evidence="3">Outer membrane protein beta-barrel domain-containing protein</fullName>
    </recommendedName>
</protein>
<comment type="caution">
    <text evidence="1">The sequence shown here is derived from an EMBL/GenBank/DDBJ whole genome shotgun (WGS) entry which is preliminary data.</text>
</comment>
<reference evidence="1 2" key="1">
    <citation type="submission" date="2023-12" db="EMBL/GenBank/DDBJ databases">
        <title>Novel species of the genus Arcicella isolated from rivers.</title>
        <authorList>
            <person name="Lu H."/>
        </authorList>
    </citation>
    <scope>NUCLEOTIDE SEQUENCE [LARGE SCALE GENOMIC DNA]</scope>
    <source>
        <strain evidence="1 2">DC25W</strain>
    </source>
</reference>
<keyword evidence="2" id="KW-1185">Reference proteome</keyword>
<dbReference type="RefSeq" id="WP_323689098.1">
    <property type="nucleotide sequence ID" value="NZ_JAYGIM010000016.1"/>
</dbReference>
<evidence type="ECO:0008006" key="3">
    <source>
        <dbReference type="Google" id="ProtNLM"/>
    </source>
</evidence>
<name>A0ABU5SNX6_9BACT</name>
<dbReference type="Gene3D" id="2.40.160.170">
    <property type="match status" value="1"/>
</dbReference>
<gene>
    <name evidence="1" type="ORF">VB798_20430</name>
</gene>
<sequence length="223" mass="25352">MAFYLCPNNDVCATADSTNVHKHNVSIGVSLGTNGLGLELAKTSPYKKIFWRVGTTYLQYHRLFDVNLNTKSTINIESDLKFNQIFLATQFYPFKKVSFHLIGGVSYLYNFNVSAFVDTNTGISFEGVEVNAEDFGEISVKVDWNKFVPFVGFGFGRVIPKRRLSFNGEIGCYYMGSPKIISEYFGILDTTNADELIPIIERNIKDYSYLPFINFKVRYRIGN</sequence>
<dbReference type="Proteomes" id="UP001302222">
    <property type="component" value="Unassembled WGS sequence"/>
</dbReference>